<evidence type="ECO:0000313" key="2">
    <source>
        <dbReference type="Proteomes" id="UP000270487"/>
    </source>
</evidence>
<gene>
    <name evidence="1" type="ORF">NCTC13193_03882</name>
</gene>
<dbReference type="EMBL" id="LR134492">
    <property type="protein sequence ID" value="VEI72909.1"/>
    <property type="molecule type" value="Genomic_DNA"/>
</dbReference>
<dbReference type="Proteomes" id="UP000270487">
    <property type="component" value="Chromosome"/>
</dbReference>
<dbReference type="AlphaFoldDB" id="A0A3S4X5B7"/>
<accession>A0A3S4X5B7</accession>
<organism evidence="1 2">
    <name type="scientific">Serratia fonticola</name>
    <dbReference type="NCBI Taxonomy" id="47917"/>
    <lineage>
        <taxon>Bacteria</taxon>
        <taxon>Pseudomonadati</taxon>
        <taxon>Pseudomonadota</taxon>
        <taxon>Gammaproteobacteria</taxon>
        <taxon>Enterobacterales</taxon>
        <taxon>Yersiniaceae</taxon>
        <taxon>Serratia</taxon>
    </lineage>
</organism>
<proteinExistence type="predicted"/>
<name>A0A3S4X5B7_SERFO</name>
<sequence>MTKVPVQKTRAVDINIEIAQEAYKEYAARYGKGQTLERLCERGGFSWYELASLLYDRIKRLEGVPRV</sequence>
<reference evidence="1 2" key="1">
    <citation type="submission" date="2018-12" db="EMBL/GenBank/DDBJ databases">
        <authorList>
            <consortium name="Pathogen Informatics"/>
        </authorList>
    </citation>
    <scope>NUCLEOTIDE SEQUENCE [LARGE SCALE GENOMIC DNA]</scope>
    <source>
        <strain evidence="1 2">NCTC13193</strain>
    </source>
</reference>
<evidence type="ECO:0000313" key="1">
    <source>
        <dbReference type="EMBL" id="VEI72909.1"/>
    </source>
</evidence>
<protein>
    <submittedName>
        <fullName evidence="1">Uncharacterized protein</fullName>
    </submittedName>
</protein>